<proteinExistence type="predicted"/>
<organism evidence="3">
    <name type="scientific">Hymenolepis diminuta</name>
    <name type="common">Rat tapeworm</name>
    <dbReference type="NCBI Taxonomy" id="6216"/>
    <lineage>
        <taxon>Eukaryota</taxon>
        <taxon>Metazoa</taxon>
        <taxon>Spiralia</taxon>
        <taxon>Lophotrochozoa</taxon>
        <taxon>Platyhelminthes</taxon>
        <taxon>Cestoda</taxon>
        <taxon>Eucestoda</taxon>
        <taxon>Cyclophyllidea</taxon>
        <taxon>Hymenolepididae</taxon>
        <taxon>Hymenolepis</taxon>
    </lineage>
</organism>
<gene>
    <name evidence="1" type="ORF">HDID_LOCUS5226</name>
</gene>
<dbReference type="OrthoDB" id="1932312at2759"/>
<evidence type="ECO:0000313" key="2">
    <source>
        <dbReference type="Proteomes" id="UP000274504"/>
    </source>
</evidence>
<protein>
    <submittedName>
        <fullName evidence="3">WD_REPEATS_REGION domain-containing protein</fullName>
    </submittedName>
</protein>
<dbReference type="STRING" id="6216.A0A0R3SJW3"/>
<dbReference type="AlphaFoldDB" id="A0A0R3SJW3"/>
<dbReference type="Gene3D" id="2.130.10.10">
    <property type="entry name" value="YVTN repeat-like/Quinoprotein amine dehydrogenase"/>
    <property type="match status" value="1"/>
</dbReference>
<dbReference type="WBParaSite" id="HDID_0000522801-mRNA-1">
    <property type="protein sequence ID" value="HDID_0000522801-mRNA-1"/>
    <property type="gene ID" value="HDID_0000522801"/>
</dbReference>
<reference evidence="1 2" key="2">
    <citation type="submission" date="2018-11" db="EMBL/GenBank/DDBJ databases">
        <authorList>
            <consortium name="Pathogen Informatics"/>
        </authorList>
    </citation>
    <scope>NUCLEOTIDE SEQUENCE [LARGE SCALE GENOMIC DNA]</scope>
</reference>
<dbReference type="InterPro" id="IPR015943">
    <property type="entry name" value="WD40/YVTN_repeat-like_dom_sf"/>
</dbReference>
<evidence type="ECO:0000313" key="1">
    <source>
        <dbReference type="EMBL" id="VDL57544.1"/>
    </source>
</evidence>
<name>A0A0R3SJW3_HYMDI</name>
<evidence type="ECO:0000313" key="3">
    <source>
        <dbReference type="WBParaSite" id="HDID_0000522801-mRNA-1"/>
    </source>
</evidence>
<dbReference type="Proteomes" id="UP000274504">
    <property type="component" value="Unassembled WGS sequence"/>
</dbReference>
<reference evidence="3" key="1">
    <citation type="submission" date="2017-02" db="UniProtKB">
        <authorList>
            <consortium name="WormBaseParasite"/>
        </authorList>
    </citation>
    <scope>IDENTIFICATION</scope>
</reference>
<accession>A0A0R3SJW3</accession>
<sequence>MNKKITISFPGLHLLHSCFAPLISFRASGTACAISASEDKASVYVFEVPTAASEKHQEAAGRVRRRRSHSGSVVTRLQGHDCEVGKTVVDVCLSWDESVLASADEAGVVILWKRQAEE</sequence>
<dbReference type="SUPFAM" id="SSF50998">
    <property type="entry name" value="Quinoprotein alcohol dehydrogenase-like"/>
    <property type="match status" value="1"/>
</dbReference>
<dbReference type="EMBL" id="UYSG01002500">
    <property type="protein sequence ID" value="VDL57544.1"/>
    <property type="molecule type" value="Genomic_DNA"/>
</dbReference>
<dbReference type="InterPro" id="IPR011047">
    <property type="entry name" value="Quinoprotein_ADH-like_sf"/>
</dbReference>